<feature type="domain" description="ERAP1-like C-terminal" evidence="3">
    <location>
        <begin position="242"/>
        <end position="400"/>
    </location>
</feature>
<dbReference type="GO" id="GO:0042277">
    <property type="term" value="F:peptide binding"/>
    <property type="evidence" value="ECO:0007669"/>
    <property type="project" value="TreeGrafter"/>
</dbReference>
<organism evidence="4 5">
    <name type="scientific">Paralvinella palmiformis</name>
    <dbReference type="NCBI Taxonomy" id="53620"/>
    <lineage>
        <taxon>Eukaryota</taxon>
        <taxon>Metazoa</taxon>
        <taxon>Spiralia</taxon>
        <taxon>Lophotrochozoa</taxon>
        <taxon>Annelida</taxon>
        <taxon>Polychaeta</taxon>
        <taxon>Sedentaria</taxon>
        <taxon>Canalipalpata</taxon>
        <taxon>Terebellida</taxon>
        <taxon>Terebelliformia</taxon>
        <taxon>Alvinellidae</taxon>
        <taxon>Paralvinella</taxon>
    </lineage>
</organism>
<evidence type="ECO:0000313" key="5">
    <source>
        <dbReference type="Proteomes" id="UP001208570"/>
    </source>
</evidence>
<gene>
    <name evidence="4" type="ORF">LSH36_179g02013</name>
</gene>
<evidence type="ECO:0000256" key="1">
    <source>
        <dbReference type="ARBA" id="ARBA00010136"/>
    </source>
</evidence>
<dbReference type="PANTHER" id="PTHR11533">
    <property type="entry name" value="PROTEASE M1 ZINC METALLOPROTEASE"/>
    <property type="match status" value="1"/>
</dbReference>
<keyword evidence="2" id="KW-0031">Aminopeptidase</keyword>
<evidence type="ECO:0000259" key="3">
    <source>
        <dbReference type="Pfam" id="PF11838"/>
    </source>
</evidence>
<dbReference type="GO" id="GO:0008270">
    <property type="term" value="F:zinc ion binding"/>
    <property type="evidence" value="ECO:0007669"/>
    <property type="project" value="TreeGrafter"/>
</dbReference>
<dbReference type="GO" id="GO:0016020">
    <property type="term" value="C:membrane"/>
    <property type="evidence" value="ECO:0007669"/>
    <property type="project" value="TreeGrafter"/>
</dbReference>
<evidence type="ECO:0000256" key="2">
    <source>
        <dbReference type="ARBA" id="ARBA00022438"/>
    </source>
</evidence>
<proteinExistence type="inferred from homology"/>
<dbReference type="FunFam" id="2.60.40.1910:FF:000006">
    <property type="entry name" value="Aminopeptidase"/>
    <property type="match status" value="1"/>
</dbReference>
<dbReference type="GO" id="GO:0070006">
    <property type="term" value="F:metalloaminopeptidase activity"/>
    <property type="evidence" value="ECO:0007669"/>
    <property type="project" value="TreeGrafter"/>
</dbReference>
<accession>A0AAD9JSS7</accession>
<comment type="caution">
    <text evidence="4">The sequence shown here is derived from an EMBL/GenBank/DDBJ whole genome shotgun (WGS) entry which is preliminary data.</text>
</comment>
<dbReference type="GO" id="GO:0005615">
    <property type="term" value="C:extracellular space"/>
    <property type="evidence" value="ECO:0007669"/>
    <property type="project" value="TreeGrafter"/>
</dbReference>
<dbReference type="Proteomes" id="UP001208570">
    <property type="component" value="Unassembled WGS sequence"/>
</dbReference>
<keyword evidence="2" id="KW-0645">Protease</keyword>
<keyword evidence="5" id="KW-1185">Reference proteome</keyword>
<name>A0AAD9JSS7_9ANNE</name>
<dbReference type="PANTHER" id="PTHR11533:SF276">
    <property type="entry name" value="GLUTAMYL AMINOPEPTIDASE"/>
    <property type="match status" value="1"/>
</dbReference>
<dbReference type="GO" id="GO:0006508">
    <property type="term" value="P:proteolysis"/>
    <property type="evidence" value="ECO:0007669"/>
    <property type="project" value="TreeGrafter"/>
</dbReference>
<dbReference type="GO" id="GO:0005737">
    <property type="term" value="C:cytoplasm"/>
    <property type="evidence" value="ECO:0007669"/>
    <property type="project" value="TreeGrafter"/>
</dbReference>
<evidence type="ECO:0000313" key="4">
    <source>
        <dbReference type="EMBL" id="KAK2157985.1"/>
    </source>
</evidence>
<comment type="similarity">
    <text evidence="1">Belongs to the peptidase M1 family.</text>
</comment>
<feature type="domain" description="ERAP1-like C-terminal" evidence="3">
    <location>
        <begin position="114"/>
        <end position="239"/>
    </location>
</feature>
<reference evidence="4" key="1">
    <citation type="journal article" date="2023" name="Mol. Biol. Evol.">
        <title>Third-Generation Sequencing Reveals the Adaptive Role of the Epigenome in Three Deep-Sea Polychaetes.</title>
        <authorList>
            <person name="Perez M."/>
            <person name="Aroh O."/>
            <person name="Sun Y."/>
            <person name="Lan Y."/>
            <person name="Juniper S.K."/>
            <person name="Young C.R."/>
            <person name="Angers B."/>
            <person name="Qian P.Y."/>
        </authorList>
    </citation>
    <scope>NUCLEOTIDE SEQUENCE</scope>
    <source>
        <strain evidence="4">P08H-3</strain>
    </source>
</reference>
<dbReference type="InterPro" id="IPR024571">
    <property type="entry name" value="ERAP1-like_C_dom"/>
</dbReference>
<sequence>MITLKVQRFDWDLELSFMYKAVVSDLNVTEIMIPWVYQAGLPIINVTIEAPYIRATQQRFMKDPDADVRQPISPYGYKWHVPLTYVTQSGTSSLIWINGTDSVLLPDPTDGADWIKFNYNQYMYYRVNYSDELFRRLIEQINNNYTVFSPLDRANLLDDAFNIARAGQVPYEGVLNMTSYMRIEVDWEPWHAAQAGLTYLSDMLYTSADYSLFRAYVQDLTGYRMDKLKVQDGGTHMENVFAVAPNLRRVVYSFGMQAIGGDEEFAIMWDRYTKATSTQEADNILYGLTWTDKLWLIQKLLDYSTDETKIRSQDFFTLMDYIGQNKIANGYLWDWVRANYDYIVNRFGLDNRDLGRMVPKIVSGYNTQFQLEEVQSFYERYPDAGTGEQARVDSLDSIQNNIKWLARSEEQIIDWLEKY</sequence>
<protein>
    <recommendedName>
        <fullName evidence="3">ERAP1-like C-terminal domain-containing protein</fullName>
    </recommendedName>
</protein>
<keyword evidence="2" id="KW-0378">Hydrolase</keyword>
<dbReference type="AlphaFoldDB" id="A0AAD9JSS7"/>
<dbReference type="Gene3D" id="2.60.40.1910">
    <property type="match status" value="1"/>
</dbReference>
<dbReference type="Pfam" id="PF11838">
    <property type="entry name" value="ERAP1_C"/>
    <property type="match status" value="2"/>
</dbReference>
<dbReference type="InterPro" id="IPR050344">
    <property type="entry name" value="Peptidase_M1_aminopeptidases"/>
</dbReference>
<dbReference type="GO" id="GO:0043171">
    <property type="term" value="P:peptide catabolic process"/>
    <property type="evidence" value="ECO:0007669"/>
    <property type="project" value="TreeGrafter"/>
</dbReference>
<dbReference type="Gene3D" id="1.25.50.20">
    <property type="match status" value="2"/>
</dbReference>
<dbReference type="EMBL" id="JAODUP010000179">
    <property type="protein sequence ID" value="KAK2157985.1"/>
    <property type="molecule type" value="Genomic_DNA"/>
</dbReference>